<dbReference type="InterPro" id="IPR006517">
    <property type="entry name" value="Phage_terminase_lsu-like_C"/>
</dbReference>
<feature type="domain" description="Terminase large subunit gp17-like C-terminal" evidence="2">
    <location>
        <begin position="244"/>
        <end position="391"/>
    </location>
</feature>
<dbReference type="InterPro" id="IPR035421">
    <property type="entry name" value="Terminase_6C"/>
</dbReference>
<evidence type="ECO:0000259" key="2">
    <source>
        <dbReference type="Pfam" id="PF17289"/>
    </source>
</evidence>
<dbReference type="Pfam" id="PF03237">
    <property type="entry name" value="Terminase_6N"/>
    <property type="match status" value="1"/>
</dbReference>
<dbReference type="EMBL" id="NHRY01000114">
    <property type="protein sequence ID" value="PPQ34322.1"/>
    <property type="molecule type" value="Genomic_DNA"/>
</dbReference>
<dbReference type="OrthoDB" id="9771580at2"/>
<dbReference type="NCBIfam" id="TIGR01630">
    <property type="entry name" value="psiM2_ORF9"/>
    <property type="match status" value="1"/>
</dbReference>
<evidence type="ECO:0000313" key="3">
    <source>
        <dbReference type="EMBL" id="PPQ34322.1"/>
    </source>
</evidence>
<comment type="caution">
    <text evidence="3">The sequence shown here is derived from an EMBL/GenBank/DDBJ whole genome shotgun (WGS) entry which is preliminary data.</text>
</comment>
<protein>
    <recommendedName>
        <fullName evidence="2">Terminase large subunit gp17-like C-terminal domain-containing protein</fullName>
    </recommendedName>
</protein>
<evidence type="ECO:0000256" key="1">
    <source>
        <dbReference type="ARBA" id="ARBA00022612"/>
    </source>
</evidence>
<proteinExistence type="predicted"/>
<dbReference type="Pfam" id="PF17289">
    <property type="entry name" value="Terminase_6C"/>
    <property type="match status" value="1"/>
</dbReference>
<dbReference type="Gene3D" id="3.30.420.240">
    <property type="match status" value="1"/>
</dbReference>
<evidence type="ECO:0000313" key="4">
    <source>
        <dbReference type="Proteomes" id="UP000239724"/>
    </source>
</evidence>
<dbReference type="AlphaFoldDB" id="A0A2S6NI76"/>
<keyword evidence="1" id="KW-1188">Viral release from host cell</keyword>
<keyword evidence="4" id="KW-1185">Reference proteome</keyword>
<organism evidence="3 4">
    <name type="scientific">Rhodopila globiformis</name>
    <name type="common">Rhodopseudomonas globiformis</name>
    <dbReference type="NCBI Taxonomy" id="1071"/>
    <lineage>
        <taxon>Bacteria</taxon>
        <taxon>Pseudomonadati</taxon>
        <taxon>Pseudomonadota</taxon>
        <taxon>Alphaproteobacteria</taxon>
        <taxon>Acetobacterales</taxon>
        <taxon>Acetobacteraceae</taxon>
        <taxon>Rhodopila</taxon>
    </lineage>
</organism>
<dbReference type="Proteomes" id="UP000239724">
    <property type="component" value="Unassembled WGS sequence"/>
</dbReference>
<accession>A0A2S6NI76</accession>
<name>A0A2S6NI76_RHOGL</name>
<reference evidence="3 4" key="1">
    <citation type="journal article" date="2018" name="Arch. Microbiol.">
        <title>New insights into the metabolic potential of the phototrophic purple bacterium Rhodopila globiformis DSM 161(T) from its draft genome sequence and evidence for a vanadium-dependent nitrogenase.</title>
        <authorList>
            <person name="Imhoff J.F."/>
            <person name="Rahn T."/>
            <person name="Kunzel S."/>
            <person name="Neulinger S.C."/>
        </authorList>
    </citation>
    <scope>NUCLEOTIDE SEQUENCE [LARGE SCALE GENOMIC DNA]</scope>
    <source>
        <strain evidence="3 4">DSM 161</strain>
    </source>
</reference>
<sequence length="411" mass="45331">MVLMPPGSAKSTYASVLFPAWWFSQHPASSIITASHSAFLAEHFSRRVRALIIERQQCLGFCVSKDQRAADHWTTSCGGEYMAVGVRGAVAGRRADLIIIDDPVSSQADAESPRQRAYVWEWFKSDIITRLKPGGRIVLIMTRWHQDDLGGQLLSQAQSEWRVIRLPALAEADDPLGRPVGAALWPEWEDYGALTRKRQLIGERAWSALFQQTPLPSTGRLFSIDKIAIRPTPEPGAINTVVRAWDLAATGNTGQNDPDWTVGIRMQRNSDGRYIILDVVRLQGTPHQVEELIVKTAHKDGKNVIVAIPEDPGQAGKSQMAYLVRQLAGFHVVSSRETGSKATRAMPLASQVEAGNISVAAGDWNQTLIEEMRDFPWGHKDDQVDALVRAFTTLTGRPGMAGPVPVSIFNR</sequence>
<gene>
    <name evidence="3" type="ORF">CCS01_11145</name>
</gene>